<gene>
    <name evidence="1" type="ORF">EV130_111194</name>
</gene>
<reference evidence="1 2" key="1">
    <citation type="submission" date="2019-03" db="EMBL/GenBank/DDBJ databases">
        <title>Genomic Encyclopedia of Type Strains, Phase IV (KMG-V): Genome sequencing to study the core and pangenomes of soil and plant-associated prokaryotes.</title>
        <authorList>
            <person name="Whitman W."/>
        </authorList>
    </citation>
    <scope>NUCLEOTIDE SEQUENCE [LARGE SCALE GENOMIC DNA]</scope>
    <source>
        <strain evidence="1 2">Gr42</strain>
    </source>
</reference>
<sequence length="129" mass="13382">MKTSASAIFMALDHTGDWVRDSAEPMLLDDPGHVLVPADAPMVAMVAPNVALLQGAHWYRTFKISGCTRAGSSGVGLLLLAVLCSVCCSTPKLERSAGLALRACSGGQPTMAVAENETEGIAIQPGRTT</sequence>
<organism evidence="1 2">
    <name type="scientific">Rhizobium azibense</name>
    <dbReference type="NCBI Taxonomy" id="1136135"/>
    <lineage>
        <taxon>Bacteria</taxon>
        <taxon>Pseudomonadati</taxon>
        <taxon>Pseudomonadota</taxon>
        <taxon>Alphaproteobacteria</taxon>
        <taxon>Hyphomicrobiales</taxon>
        <taxon>Rhizobiaceae</taxon>
        <taxon>Rhizobium/Agrobacterium group</taxon>
        <taxon>Rhizobium</taxon>
    </lineage>
</organism>
<comment type="caution">
    <text evidence="1">The sequence shown here is derived from an EMBL/GenBank/DDBJ whole genome shotgun (WGS) entry which is preliminary data.</text>
</comment>
<dbReference type="AlphaFoldDB" id="A0A4R3QK35"/>
<protein>
    <submittedName>
        <fullName evidence="1">Uncharacterized protein</fullName>
    </submittedName>
</protein>
<dbReference type="Proteomes" id="UP000295547">
    <property type="component" value="Unassembled WGS sequence"/>
</dbReference>
<evidence type="ECO:0000313" key="1">
    <source>
        <dbReference type="EMBL" id="TCU21337.1"/>
    </source>
</evidence>
<keyword evidence="2" id="KW-1185">Reference proteome</keyword>
<proteinExistence type="predicted"/>
<name>A0A4R3QK35_9HYPH</name>
<evidence type="ECO:0000313" key="2">
    <source>
        <dbReference type="Proteomes" id="UP000295547"/>
    </source>
</evidence>
<dbReference type="EMBL" id="SMBJ01000011">
    <property type="protein sequence ID" value="TCU21337.1"/>
    <property type="molecule type" value="Genomic_DNA"/>
</dbReference>
<accession>A0A4R3QK35</accession>